<protein>
    <submittedName>
        <fullName evidence="1">Uncharacterized protein</fullName>
    </submittedName>
</protein>
<sequence length="69" mass="7517">MEETACMSDGLQKGDDAATIEELLQLLISILSSARRLPRGPESDAALRQIGELQKGVGVVLLKRFYDKA</sequence>
<reference evidence="1 2" key="1">
    <citation type="submission" date="2014-03" db="EMBL/GenBank/DDBJ databases">
        <title>Bradyrhizobium valentinum sp. nov., isolated from effective nodules of Lupinus mariae-josephae, a lupine endemic of basic-lime soils in Eastern Spain.</title>
        <authorList>
            <person name="Duran D."/>
            <person name="Rey L."/>
            <person name="Navarro A."/>
            <person name="Busquets A."/>
            <person name="Imperial J."/>
            <person name="Ruiz-Argueso T."/>
        </authorList>
    </citation>
    <scope>NUCLEOTIDE SEQUENCE [LARGE SCALE GENOMIC DNA]</scope>
    <source>
        <strain evidence="1 2">LmjM3</strain>
    </source>
</reference>
<name>A0A0R3KYH8_9BRAD</name>
<accession>A0A0R3KYH8</accession>
<dbReference type="AlphaFoldDB" id="A0A0R3KYH8"/>
<organism evidence="1 2">
    <name type="scientific">Bradyrhizobium valentinum</name>
    <dbReference type="NCBI Taxonomy" id="1518501"/>
    <lineage>
        <taxon>Bacteria</taxon>
        <taxon>Pseudomonadati</taxon>
        <taxon>Pseudomonadota</taxon>
        <taxon>Alphaproteobacteria</taxon>
        <taxon>Hyphomicrobiales</taxon>
        <taxon>Nitrobacteraceae</taxon>
        <taxon>Bradyrhizobium</taxon>
    </lineage>
</organism>
<dbReference type="EMBL" id="LLXX01000122">
    <property type="protein sequence ID" value="KRR04693.1"/>
    <property type="molecule type" value="Genomic_DNA"/>
</dbReference>
<evidence type="ECO:0000313" key="2">
    <source>
        <dbReference type="Proteomes" id="UP000051913"/>
    </source>
</evidence>
<dbReference type="Proteomes" id="UP000051913">
    <property type="component" value="Unassembled WGS sequence"/>
</dbReference>
<comment type="caution">
    <text evidence="1">The sequence shown here is derived from an EMBL/GenBank/DDBJ whole genome shotgun (WGS) entry which is preliminary data.</text>
</comment>
<gene>
    <name evidence="1" type="ORF">CP49_18445</name>
</gene>
<keyword evidence="2" id="KW-1185">Reference proteome</keyword>
<evidence type="ECO:0000313" key="1">
    <source>
        <dbReference type="EMBL" id="KRR04693.1"/>
    </source>
</evidence>
<proteinExistence type="predicted"/>